<accession>A0A2M7RPS0</accession>
<dbReference type="SMART" id="SM00358">
    <property type="entry name" value="DSRM"/>
    <property type="match status" value="1"/>
</dbReference>
<evidence type="ECO:0000256" key="8">
    <source>
        <dbReference type="ARBA" id="ARBA00022884"/>
    </source>
</evidence>
<evidence type="ECO:0000256" key="4">
    <source>
        <dbReference type="ARBA" id="ARBA00022664"/>
    </source>
</evidence>
<feature type="binding site" evidence="9">
    <location>
        <position position="131"/>
    </location>
    <ligand>
        <name>Mg(2+)</name>
        <dbReference type="ChEBI" id="CHEBI:18420"/>
    </ligand>
</feature>
<dbReference type="NCBIfam" id="TIGR02191">
    <property type="entry name" value="RNaseIII"/>
    <property type="match status" value="1"/>
</dbReference>
<feature type="binding site" evidence="9">
    <location>
        <position position="128"/>
    </location>
    <ligand>
        <name>Mg(2+)</name>
        <dbReference type="ChEBI" id="CHEBI:18420"/>
    </ligand>
</feature>
<dbReference type="InterPro" id="IPR000999">
    <property type="entry name" value="RNase_III_dom"/>
</dbReference>
<dbReference type="PROSITE" id="PS00517">
    <property type="entry name" value="RNASE_3_1"/>
    <property type="match status" value="1"/>
</dbReference>
<comment type="similarity">
    <text evidence="2">Belongs to the ribonuclease III family.</text>
</comment>
<organism evidence="12 13">
    <name type="scientific">Candidatus Gottesmanbacteria bacterium CG_4_10_14_0_8_um_filter_37_24</name>
    <dbReference type="NCBI Taxonomy" id="1974574"/>
    <lineage>
        <taxon>Bacteria</taxon>
        <taxon>Candidatus Gottesmaniibacteriota</taxon>
    </lineage>
</organism>
<feature type="active site" evidence="9">
    <location>
        <position position="59"/>
    </location>
</feature>
<dbReference type="GO" id="GO:0010468">
    <property type="term" value="P:regulation of gene expression"/>
    <property type="evidence" value="ECO:0007669"/>
    <property type="project" value="TreeGrafter"/>
</dbReference>
<dbReference type="SMART" id="SM00535">
    <property type="entry name" value="RIBOc"/>
    <property type="match status" value="1"/>
</dbReference>
<dbReference type="GO" id="GO:0006364">
    <property type="term" value="P:rRNA processing"/>
    <property type="evidence" value="ECO:0007669"/>
    <property type="project" value="UniProtKB-UniRule"/>
</dbReference>
<dbReference type="PROSITE" id="PS50142">
    <property type="entry name" value="RNASE_3_2"/>
    <property type="match status" value="1"/>
</dbReference>
<dbReference type="GO" id="GO:0046872">
    <property type="term" value="F:metal ion binding"/>
    <property type="evidence" value="ECO:0007669"/>
    <property type="project" value="UniProtKB-KW"/>
</dbReference>
<dbReference type="GO" id="GO:0008033">
    <property type="term" value="P:tRNA processing"/>
    <property type="evidence" value="ECO:0007669"/>
    <property type="project" value="UniProtKB-KW"/>
</dbReference>
<dbReference type="SUPFAM" id="SSF54768">
    <property type="entry name" value="dsRNA-binding domain-like"/>
    <property type="match status" value="1"/>
</dbReference>
<protein>
    <recommendedName>
        <fullName evidence="9">Ribonuclease 3</fullName>
        <ecNumber evidence="9">3.1.26.3</ecNumber>
    </recommendedName>
    <alternativeName>
        <fullName evidence="9">Ribonuclease III</fullName>
        <shortName evidence="9">RNase III</shortName>
    </alternativeName>
</protein>
<dbReference type="Proteomes" id="UP000231069">
    <property type="component" value="Unassembled WGS sequence"/>
</dbReference>
<feature type="domain" description="DRBM" evidence="10">
    <location>
        <begin position="170"/>
        <end position="239"/>
    </location>
</feature>
<keyword evidence="9" id="KW-0819">tRNA processing</keyword>
<dbReference type="GO" id="GO:0004525">
    <property type="term" value="F:ribonuclease III activity"/>
    <property type="evidence" value="ECO:0007669"/>
    <property type="project" value="UniProtKB-UniRule"/>
</dbReference>
<keyword evidence="9" id="KW-0479">Metal-binding</keyword>
<keyword evidence="8 9" id="KW-0694">RNA-binding</keyword>
<dbReference type="InterPro" id="IPR014720">
    <property type="entry name" value="dsRBD_dom"/>
</dbReference>
<comment type="caution">
    <text evidence="12">The sequence shown here is derived from an EMBL/GenBank/DDBJ whole genome shotgun (WGS) entry which is preliminary data.</text>
</comment>
<keyword evidence="4 9" id="KW-0507">mRNA processing</keyword>
<evidence type="ECO:0000256" key="9">
    <source>
        <dbReference type="HAMAP-Rule" id="MF_00104"/>
    </source>
</evidence>
<keyword evidence="5 9" id="KW-0540">Nuclease</keyword>
<dbReference type="PROSITE" id="PS50137">
    <property type="entry name" value="DS_RBD"/>
    <property type="match status" value="1"/>
</dbReference>
<dbReference type="CDD" id="cd00593">
    <property type="entry name" value="RIBOc"/>
    <property type="match status" value="1"/>
</dbReference>
<dbReference type="AlphaFoldDB" id="A0A2M7RPS0"/>
<evidence type="ECO:0000259" key="10">
    <source>
        <dbReference type="PROSITE" id="PS50137"/>
    </source>
</evidence>
<dbReference type="FunFam" id="1.10.1520.10:FF:000001">
    <property type="entry name" value="Ribonuclease 3"/>
    <property type="match status" value="1"/>
</dbReference>
<name>A0A2M7RPS0_9BACT</name>
<evidence type="ECO:0000256" key="2">
    <source>
        <dbReference type="ARBA" id="ARBA00010183"/>
    </source>
</evidence>
<keyword evidence="3 9" id="KW-0698">rRNA processing</keyword>
<dbReference type="Gene3D" id="3.30.160.20">
    <property type="match status" value="1"/>
</dbReference>
<comment type="catalytic activity">
    <reaction evidence="1 9">
        <text>Endonucleolytic cleavage to 5'-phosphomonoester.</text>
        <dbReference type="EC" id="3.1.26.3"/>
    </reaction>
</comment>
<evidence type="ECO:0000259" key="11">
    <source>
        <dbReference type="PROSITE" id="PS50142"/>
    </source>
</evidence>
<gene>
    <name evidence="9 12" type="primary">rnc</name>
    <name evidence="12" type="ORF">COY59_05330</name>
</gene>
<evidence type="ECO:0000313" key="13">
    <source>
        <dbReference type="Proteomes" id="UP000231069"/>
    </source>
</evidence>
<keyword evidence="9" id="KW-0460">Magnesium</keyword>
<evidence type="ECO:0000256" key="1">
    <source>
        <dbReference type="ARBA" id="ARBA00000109"/>
    </source>
</evidence>
<dbReference type="GO" id="GO:0006397">
    <property type="term" value="P:mRNA processing"/>
    <property type="evidence" value="ECO:0007669"/>
    <property type="project" value="UniProtKB-UniRule"/>
</dbReference>
<comment type="cofactor">
    <cofactor evidence="9">
        <name>Mg(2+)</name>
        <dbReference type="ChEBI" id="CHEBI:18420"/>
    </cofactor>
</comment>
<dbReference type="GO" id="GO:0005737">
    <property type="term" value="C:cytoplasm"/>
    <property type="evidence" value="ECO:0007669"/>
    <property type="project" value="UniProtKB-SubCell"/>
</dbReference>
<comment type="subcellular location">
    <subcellularLocation>
        <location evidence="9">Cytoplasm</location>
    </subcellularLocation>
</comment>
<comment type="subunit">
    <text evidence="9">Homodimer.</text>
</comment>
<feature type="active site" evidence="9">
    <location>
        <position position="131"/>
    </location>
</feature>
<dbReference type="EMBL" id="PFMK01000092">
    <property type="protein sequence ID" value="PIZ02321.1"/>
    <property type="molecule type" value="Genomic_DNA"/>
</dbReference>
<dbReference type="InterPro" id="IPR011907">
    <property type="entry name" value="RNase_III"/>
</dbReference>
<dbReference type="SUPFAM" id="SSF69065">
    <property type="entry name" value="RNase III domain-like"/>
    <property type="match status" value="1"/>
</dbReference>
<dbReference type="GO" id="GO:0003725">
    <property type="term" value="F:double-stranded RNA binding"/>
    <property type="evidence" value="ECO:0007669"/>
    <property type="project" value="TreeGrafter"/>
</dbReference>
<comment type="function">
    <text evidence="9">Digests double-stranded RNA. Involved in the processing of primary rRNA transcript to yield the immediate precursors to the large and small rRNAs (23S and 16S). Processes some mRNAs, and tRNAs when they are encoded in the rRNA operon. Processes pre-crRNA and tracrRNA of type II CRISPR loci if present in the organism.</text>
</comment>
<reference evidence="13" key="1">
    <citation type="submission" date="2017-09" db="EMBL/GenBank/DDBJ databases">
        <title>Depth-based differentiation of microbial function through sediment-hosted aquifers and enrichment of novel symbionts in the deep terrestrial subsurface.</title>
        <authorList>
            <person name="Probst A.J."/>
            <person name="Ladd B."/>
            <person name="Jarett J.K."/>
            <person name="Geller-Mcgrath D.E."/>
            <person name="Sieber C.M.K."/>
            <person name="Emerson J.B."/>
            <person name="Anantharaman K."/>
            <person name="Thomas B.C."/>
            <person name="Malmstrom R."/>
            <person name="Stieglmeier M."/>
            <person name="Klingl A."/>
            <person name="Woyke T."/>
            <person name="Ryan C.M."/>
            <person name="Banfield J.F."/>
        </authorList>
    </citation>
    <scope>NUCLEOTIDE SEQUENCE [LARGE SCALE GENOMIC DNA]</scope>
</reference>
<evidence type="ECO:0000256" key="7">
    <source>
        <dbReference type="ARBA" id="ARBA00022801"/>
    </source>
</evidence>
<feature type="domain" description="RNase III" evidence="11">
    <location>
        <begin position="14"/>
        <end position="142"/>
    </location>
</feature>
<dbReference type="Gene3D" id="1.10.1520.10">
    <property type="entry name" value="Ribonuclease III domain"/>
    <property type="match status" value="1"/>
</dbReference>
<evidence type="ECO:0000256" key="6">
    <source>
        <dbReference type="ARBA" id="ARBA00022759"/>
    </source>
</evidence>
<dbReference type="Pfam" id="PF00035">
    <property type="entry name" value="dsrm"/>
    <property type="match status" value="1"/>
</dbReference>
<keyword evidence="6 9" id="KW-0255">Endonuclease</keyword>
<sequence length="240" mass="27270">MKKIQRIFNFMINFDKLTERLGISIKNEMLIKQSFVHRSYINESKQKLNSNERLEFLGDSILSYIVSDYLYHKYPDLSEGELTNLRSSLVKTPTLALISKSINLGDYLLLSRGEEESGGRNNPSLLADTLEAVIGAIYVDQGLTAVKKIILEIILQPILPKIIKNKSYKDAKSMFQEKVQEANKISPLYKVVKEEGPDHAKKFTIGVYVGEKLWGKGAGKNKHEAEQYAAIDALEKWMNK</sequence>
<dbReference type="CDD" id="cd10845">
    <property type="entry name" value="DSRM_RNAse_III_family"/>
    <property type="match status" value="1"/>
</dbReference>
<dbReference type="InterPro" id="IPR036389">
    <property type="entry name" value="RNase_III_sf"/>
</dbReference>
<evidence type="ECO:0000313" key="12">
    <source>
        <dbReference type="EMBL" id="PIZ02321.1"/>
    </source>
</evidence>
<proteinExistence type="inferred from homology"/>
<evidence type="ECO:0000256" key="3">
    <source>
        <dbReference type="ARBA" id="ARBA00022552"/>
    </source>
</evidence>
<evidence type="ECO:0000256" key="5">
    <source>
        <dbReference type="ARBA" id="ARBA00022722"/>
    </source>
</evidence>
<dbReference type="Pfam" id="PF14622">
    <property type="entry name" value="Ribonucleas_3_3"/>
    <property type="match status" value="1"/>
</dbReference>
<keyword evidence="9" id="KW-0699">rRNA-binding</keyword>
<keyword evidence="9" id="KW-0963">Cytoplasm</keyword>
<dbReference type="PANTHER" id="PTHR11207">
    <property type="entry name" value="RIBONUCLEASE III"/>
    <property type="match status" value="1"/>
</dbReference>
<dbReference type="PANTHER" id="PTHR11207:SF0">
    <property type="entry name" value="RIBONUCLEASE 3"/>
    <property type="match status" value="1"/>
</dbReference>
<dbReference type="GO" id="GO:0019843">
    <property type="term" value="F:rRNA binding"/>
    <property type="evidence" value="ECO:0007669"/>
    <property type="project" value="UniProtKB-KW"/>
</dbReference>
<feature type="binding site" evidence="9">
    <location>
        <position position="55"/>
    </location>
    <ligand>
        <name>Mg(2+)</name>
        <dbReference type="ChEBI" id="CHEBI:18420"/>
    </ligand>
</feature>
<dbReference type="HAMAP" id="MF_00104">
    <property type="entry name" value="RNase_III"/>
    <property type="match status" value="1"/>
</dbReference>
<dbReference type="EC" id="3.1.26.3" evidence="9"/>
<keyword evidence="7 9" id="KW-0378">Hydrolase</keyword>